<sequence>MARARESIIELQNSQRPCFLYKNDNCKSVTTCHGNPHLQSKNFTSLEDGSLFPSWKMMTSFLPKWDQPVPDDWETIEGEFYMIGCSYVSRVSTYTSLAPNAKFDDDTIWLTLLQGHVPRICVPYVLIAMREGKHVNSSFVDTIPVLAFRLEPFDSRSDFAIDGDYMKCQPLQGEILPFTINVMSR</sequence>
<protein>
    <submittedName>
        <fullName evidence="2">Sphingosine kinase 2-like</fullName>
    </submittedName>
</protein>
<dbReference type="RefSeq" id="XP_022236829.1">
    <property type="nucleotide sequence ID" value="XM_022381121.1"/>
</dbReference>
<dbReference type="InterPro" id="IPR050187">
    <property type="entry name" value="Lipid_Phosphate_FormReg"/>
</dbReference>
<dbReference type="InterPro" id="IPR016064">
    <property type="entry name" value="NAD/diacylglycerol_kinase_sf"/>
</dbReference>
<keyword evidence="1" id="KW-1185">Reference proteome</keyword>
<name>A0ABM1RZM4_LIMPO</name>
<dbReference type="GeneID" id="111084397"/>
<proteinExistence type="predicted"/>
<dbReference type="PANTHER" id="PTHR12358">
    <property type="entry name" value="SPHINGOSINE KINASE"/>
    <property type="match status" value="1"/>
</dbReference>
<evidence type="ECO:0000313" key="2">
    <source>
        <dbReference type="RefSeq" id="XP_022236829.1"/>
    </source>
</evidence>
<gene>
    <name evidence="2" type="primary">LOC111084397</name>
</gene>
<organism evidence="1 2">
    <name type="scientific">Limulus polyphemus</name>
    <name type="common">Atlantic horseshoe crab</name>
    <dbReference type="NCBI Taxonomy" id="6850"/>
    <lineage>
        <taxon>Eukaryota</taxon>
        <taxon>Metazoa</taxon>
        <taxon>Ecdysozoa</taxon>
        <taxon>Arthropoda</taxon>
        <taxon>Chelicerata</taxon>
        <taxon>Merostomata</taxon>
        <taxon>Xiphosura</taxon>
        <taxon>Limulidae</taxon>
        <taxon>Limulus</taxon>
    </lineage>
</organism>
<dbReference type="PANTHER" id="PTHR12358:SF112">
    <property type="entry name" value="LD11247P-RELATED"/>
    <property type="match status" value="1"/>
</dbReference>
<dbReference type="Gene3D" id="2.60.200.40">
    <property type="match status" value="1"/>
</dbReference>
<evidence type="ECO:0000313" key="1">
    <source>
        <dbReference type="Proteomes" id="UP000694941"/>
    </source>
</evidence>
<reference evidence="2" key="1">
    <citation type="submission" date="2025-08" db="UniProtKB">
        <authorList>
            <consortium name="RefSeq"/>
        </authorList>
    </citation>
    <scope>IDENTIFICATION</scope>
    <source>
        <tissue evidence="2">Muscle</tissue>
    </source>
</reference>
<accession>A0ABM1RZM4</accession>
<dbReference type="SUPFAM" id="SSF111331">
    <property type="entry name" value="NAD kinase/diacylglycerol kinase-like"/>
    <property type="match status" value="1"/>
</dbReference>
<dbReference type="Proteomes" id="UP000694941">
    <property type="component" value="Unplaced"/>
</dbReference>